<feature type="region of interest" description="Disordered" evidence="1">
    <location>
        <begin position="53"/>
        <end position="288"/>
    </location>
</feature>
<comment type="caution">
    <text evidence="4">The sequence shown here is derived from an EMBL/GenBank/DDBJ whole genome shotgun (WGS) entry which is preliminary data.</text>
</comment>
<protein>
    <recommendedName>
        <fullName evidence="3">Helix-hairpin-helix DNA-binding motif class 1 domain-containing protein</fullName>
    </recommendedName>
</protein>
<sequence>MAATPHRVRDQTATASDDRARPPDSAASSRYEAALGDLSAVGEPLNWSDVVTGWPDDVDLDPLPDPPAEEDPPLRIELGETPRVVLGDTPRARPGAPARTSPSEVAGGYPPGTPWASPPGAVPIDRPPARTMPAAPTPATVPVDRSTAGVLPVDRSTAPPDTPLDSATDPFPSHLGDLMDDAEPFRPYRAPTVRPVGPEQRPLPPPAWVLPEPPPAPERARAAPSGDSEPAWSGRSAGVGPARADRAAGAESVRAARLGGGEPGRAGWPGSGESSWPVSPGPADADLYADADEPALSTAGAFGGDRAEGRRFGFGAFDPGRRGVKALAAVAVVVIAIAAFLAWRARPRVDTVAPPSFGTTVSAPGPAEHGGGPGAGAPAAPGASAPASGEVVVAVGGKVRRPGLVRLPSGARVADALTAAGGADPGVDVALLNLARKVVDGELILVGVTPPPGVVLPTGPAATGGAAPAGGLVNLNTATLADLDTLPGVGPVLAQRILDARDAQGGFQAVSDLRKVDGIGDARYEQLKDLVTV</sequence>
<dbReference type="InterPro" id="IPR003583">
    <property type="entry name" value="Hlx-hairpin-Hlx_DNA-bd_motif"/>
</dbReference>
<dbReference type="InterPro" id="IPR019554">
    <property type="entry name" value="Soluble_ligand-bd"/>
</dbReference>
<reference evidence="4" key="1">
    <citation type="submission" date="2021-01" db="EMBL/GenBank/DDBJ databases">
        <title>Whole genome shotgun sequence of Actinoplanes ferrugineus NBRC 15555.</title>
        <authorList>
            <person name="Komaki H."/>
            <person name="Tamura T."/>
        </authorList>
    </citation>
    <scope>NUCLEOTIDE SEQUENCE</scope>
    <source>
        <strain evidence="4">NBRC 15555</strain>
    </source>
</reference>
<dbReference type="AlphaFoldDB" id="A0A919J659"/>
<dbReference type="GO" id="GO:0003677">
    <property type="term" value="F:DNA binding"/>
    <property type="evidence" value="ECO:0007669"/>
    <property type="project" value="InterPro"/>
</dbReference>
<dbReference type="GO" id="GO:0015627">
    <property type="term" value="C:type II protein secretion system complex"/>
    <property type="evidence" value="ECO:0007669"/>
    <property type="project" value="TreeGrafter"/>
</dbReference>
<feature type="compositionally biased region" description="Pro residues" evidence="1">
    <location>
        <begin position="111"/>
        <end position="121"/>
    </location>
</feature>
<dbReference type="InterPro" id="IPR051675">
    <property type="entry name" value="Endo/Exo/Phosphatase_dom_1"/>
</dbReference>
<feature type="transmembrane region" description="Helical" evidence="2">
    <location>
        <begin position="326"/>
        <end position="343"/>
    </location>
</feature>
<feature type="region of interest" description="Disordered" evidence="1">
    <location>
        <begin position="360"/>
        <end position="383"/>
    </location>
</feature>
<dbReference type="Pfam" id="PF10531">
    <property type="entry name" value="SLBB"/>
    <property type="match status" value="1"/>
</dbReference>
<keyword evidence="2" id="KW-1133">Transmembrane helix</keyword>
<keyword evidence="2" id="KW-0812">Transmembrane</keyword>
<dbReference type="GO" id="GO:0015628">
    <property type="term" value="P:protein secretion by the type II secretion system"/>
    <property type="evidence" value="ECO:0007669"/>
    <property type="project" value="TreeGrafter"/>
</dbReference>
<evidence type="ECO:0000259" key="3">
    <source>
        <dbReference type="SMART" id="SM00278"/>
    </source>
</evidence>
<feature type="region of interest" description="Disordered" evidence="1">
    <location>
        <begin position="1"/>
        <end position="30"/>
    </location>
</feature>
<accession>A0A919J659</accession>
<evidence type="ECO:0000256" key="2">
    <source>
        <dbReference type="SAM" id="Phobius"/>
    </source>
</evidence>
<evidence type="ECO:0000313" key="4">
    <source>
        <dbReference type="EMBL" id="GIE14768.1"/>
    </source>
</evidence>
<dbReference type="PANTHER" id="PTHR21180">
    <property type="entry name" value="ENDONUCLEASE/EXONUCLEASE/PHOSPHATASE FAMILY DOMAIN-CONTAINING PROTEIN 1"/>
    <property type="match status" value="1"/>
</dbReference>
<dbReference type="GO" id="GO:0006281">
    <property type="term" value="P:DNA repair"/>
    <property type="evidence" value="ECO:0007669"/>
    <property type="project" value="InterPro"/>
</dbReference>
<proteinExistence type="predicted"/>
<organism evidence="4 5">
    <name type="scientific">Paractinoplanes ferrugineus</name>
    <dbReference type="NCBI Taxonomy" id="113564"/>
    <lineage>
        <taxon>Bacteria</taxon>
        <taxon>Bacillati</taxon>
        <taxon>Actinomycetota</taxon>
        <taxon>Actinomycetes</taxon>
        <taxon>Micromonosporales</taxon>
        <taxon>Micromonosporaceae</taxon>
        <taxon>Paractinoplanes</taxon>
    </lineage>
</organism>
<dbReference type="InterPro" id="IPR010994">
    <property type="entry name" value="RuvA_2-like"/>
</dbReference>
<feature type="compositionally biased region" description="Pro residues" evidence="1">
    <location>
        <begin position="201"/>
        <end position="217"/>
    </location>
</feature>
<dbReference type="SMART" id="SM00278">
    <property type="entry name" value="HhH1"/>
    <property type="match status" value="2"/>
</dbReference>
<dbReference type="EMBL" id="BOMM01000057">
    <property type="protein sequence ID" value="GIE14768.1"/>
    <property type="molecule type" value="Genomic_DNA"/>
</dbReference>
<dbReference type="Pfam" id="PF12836">
    <property type="entry name" value="HHH_3"/>
    <property type="match status" value="1"/>
</dbReference>
<dbReference type="PANTHER" id="PTHR21180:SF32">
    <property type="entry name" value="ENDONUCLEASE_EXONUCLEASE_PHOSPHATASE FAMILY DOMAIN-CONTAINING PROTEIN 1"/>
    <property type="match status" value="1"/>
</dbReference>
<name>A0A919J659_9ACTN</name>
<dbReference type="Proteomes" id="UP000598174">
    <property type="component" value="Unassembled WGS sequence"/>
</dbReference>
<feature type="compositionally biased region" description="Acidic residues" evidence="1">
    <location>
        <begin position="56"/>
        <end position="71"/>
    </location>
</feature>
<evidence type="ECO:0000256" key="1">
    <source>
        <dbReference type="SAM" id="MobiDB-lite"/>
    </source>
</evidence>
<dbReference type="SUPFAM" id="SSF47781">
    <property type="entry name" value="RuvA domain 2-like"/>
    <property type="match status" value="1"/>
</dbReference>
<feature type="compositionally biased region" description="Gly residues" evidence="1">
    <location>
        <begin position="258"/>
        <end position="270"/>
    </location>
</feature>
<feature type="domain" description="Helix-hairpin-helix DNA-binding motif class 1" evidence="3">
    <location>
        <begin position="511"/>
        <end position="530"/>
    </location>
</feature>
<keyword evidence="5" id="KW-1185">Reference proteome</keyword>
<gene>
    <name evidence="4" type="ORF">Afe05nite_66080</name>
</gene>
<dbReference type="Gene3D" id="1.10.150.320">
    <property type="entry name" value="Photosystem II 12 kDa extrinsic protein"/>
    <property type="match status" value="1"/>
</dbReference>
<keyword evidence="2" id="KW-0472">Membrane</keyword>
<feature type="domain" description="Helix-hairpin-helix DNA-binding motif class 1" evidence="3">
    <location>
        <begin position="481"/>
        <end position="500"/>
    </location>
</feature>
<feature type="compositionally biased region" description="Low complexity" evidence="1">
    <location>
        <begin position="129"/>
        <end position="143"/>
    </location>
</feature>
<evidence type="ECO:0000313" key="5">
    <source>
        <dbReference type="Proteomes" id="UP000598174"/>
    </source>
</evidence>